<protein>
    <submittedName>
        <fullName evidence="1">Uncharacterized protein</fullName>
    </submittedName>
</protein>
<name>A0ABW7F4L0_9BURK</name>
<gene>
    <name evidence="1" type="ORF">ACG00Y_09605</name>
</gene>
<proteinExistence type="predicted"/>
<keyword evidence="2" id="KW-1185">Reference proteome</keyword>
<evidence type="ECO:0000313" key="2">
    <source>
        <dbReference type="Proteomes" id="UP001606210"/>
    </source>
</evidence>
<organism evidence="1 2">
    <name type="scientific">Pelomonas parva</name>
    <dbReference type="NCBI Taxonomy" id="3299032"/>
    <lineage>
        <taxon>Bacteria</taxon>
        <taxon>Pseudomonadati</taxon>
        <taxon>Pseudomonadota</taxon>
        <taxon>Betaproteobacteria</taxon>
        <taxon>Burkholderiales</taxon>
        <taxon>Sphaerotilaceae</taxon>
        <taxon>Roseateles</taxon>
    </lineage>
</organism>
<reference evidence="1 2" key="1">
    <citation type="submission" date="2024-08" db="EMBL/GenBank/DDBJ databases">
        <authorList>
            <person name="Lu H."/>
        </authorList>
    </citation>
    <scope>NUCLEOTIDE SEQUENCE [LARGE SCALE GENOMIC DNA]</scope>
    <source>
        <strain evidence="1 2">LYH14W</strain>
    </source>
</reference>
<dbReference type="RefSeq" id="WP_394478225.1">
    <property type="nucleotide sequence ID" value="NZ_JBIGHV010000003.1"/>
</dbReference>
<comment type="caution">
    <text evidence="1">The sequence shown here is derived from an EMBL/GenBank/DDBJ whole genome shotgun (WGS) entry which is preliminary data.</text>
</comment>
<evidence type="ECO:0000313" key="1">
    <source>
        <dbReference type="EMBL" id="MFG6430167.1"/>
    </source>
</evidence>
<sequence length="45" mass="4307">MKAGGALYVGIVVLSLLASICLASTPHAVLAAHNAVGQASGSPCS</sequence>
<dbReference type="Proteomes" id="UP001606210">
    <property type="component" value="Unassembled WGS sequence"/>
</dbReference>
<dbReference type="EMBL" id="JBIGHV010000003">
    <property type="protein sequence ID" value="MFG6430167.1"/>
    <property type="molecule type" value="Genomic_DNA"/>
</dbReference>
<accession>A0ABW7F4L0</accession>